<dbReference type="OrthoDB" id="201752at2759"/>
<dbReference type="InterPro" id="IPR007946">
    <property type="entry name" value="AAR2"/>
</dbReference>
<dbReference type="KEGG" id="obi:106869852"/>
<feature type="domain" description="AAR2 N-terminal" evidence="10">
    <location>
        <begin position="12"/>
        <end position="139"/>
    </location>
</feature>
<keyword evidence="5" id="KW-0747">Spliceosome</keyword>
<proteinExistence type="inferred from homology"/>
<dbReference type="InterPro" id="IPR033648">
    <property type="entry name" value="AAR2_C"/>
</dbReference>
<dbReference type="STRING" id="37653.A0A0L8HLY1"/>
<dbReference type="InterPro" id="IPR038516">
    <property type="entry name" value="AAR2_N_sf"/>
</dbReference>
<dbReference type="InterPro" id="IPR033647">
    <property type="entry name" value="Aar2_N"/>
</dbReference>
<evidence type="ECO:0000256" key="6">
    <source>
        <dbReference type="ARBA" id="ARBA00023187"/>
    </source>
</evidence>
<name>A0A0L8HLY1_OCTBM</name>
<sequence>MDQETAQLLFKEGAIFILLDVPLGTEFGIDYNCWDVGPKFKGVKMIPPGVHFIYYSAKNKEGQVAPRTGFFHEFKQREIILRKWDPLTEDIKAEEDNPDVMECYEINKQELDQYLAPYPYDNYKKWVSLTNHITSDLLTLLHVEGVKISSVTALKSEKSDSLSRAADRLRNSEPVRDVSQECQSIKEAESHLSKLQFAPHTSVQYHTVPRKYPVGASPADVTKYSLDSSYALSTMIESCYDNKELLLLGELQLSFVCFIIGQVYDGFEQWKKLVSVLSTAQRAVITYQNLYMQCIKVLYFQLKEIPEDFFVDILSQQNFLTDTLYEFFLNLNNEEVNDELRKRGAKFKANLTETFKWDFSREPDEYAPVVVETEII</sequence>
<dbReference type="GO" id="GO:0000244">
    <property type="term" value="P:spliceosomal tri-snRNP complex assembly"/>
    <property type="evidence" value="ECO:0007669"/>
    <property type="project" value="TreeGrafter"/>
</dbReference>
<dbReference type="OMA" id="VWQSGGL"/>
<dbReference type="InterPro" id="IPR038514">
    <property type="entry name" value="AAR2_C_sf"/>
</dbReference>
<accession>A0A0L8HLY1</accession>
<evidence type="ECO:0000256" key="4">
    <source>
        <dbReference type="ARBA" id="ARBA00022664"/>
    </source>
</evidence>
<dbReference type="EMBL" id="KQ417796">
    <property type="protein sequence ID" value="KOF90253.1"/>
    <property type="molecule type" value="Genomic_DNA"/>
</dbReference>
<dbReference type="PANTHER" id="PTHR12689">
    <property type="entry name" value="A1 CISTRON SPLICING FACTOR AAR2-RELATED"/>
    <property type="match status" value="1"/>
</dbReference>
<keyword evidence="4" id="KW-0507">mRNA processing</keyword>
<comment type="similarity">
    <text evidence="2">Belongs to the AAR2 family.</text>
</comment>
<evidence type="ECO:0000256" key="2">
    <source>
        <dbReference type="ARBA" id="ARBA00006281"/>
    </source>
</evidence>
<dbReference type="FunFam" id="1.25.40.550:FF:000001">
    <property type="entry name" value="AAR2 splicing factor homolog"/>
    <property type="match status" value="1"/>
</dbReference>
<organism evidence="11">
    <name type="scientific">Octopus bimaculoides</name>
    <name type="common">California two-spotted octopus</name>
    <dbReference type="NCBI Taxonomy" id="37653"/>
    <lineage>
        <taxon>Eukaryota</taxon>
        <taxon>Metazoa</taxon>
        <taxon>Spiralia</taxon>
        <taxon>Lophotrochozoa</taxon>
        <taxon>Mollusca</taxon>
        <taxon>Cephalopoda</taxon>
        <taxon>Coleoidea</taxon>
        <taxon>Octopodiformes</taxon>
        <taxon>Octopoda</taxon>
        <taxon>Incirrata</taxon>
        <taxon>Octopodidae</taxon>
        <taxon>Octopus</taxon>
    </lineage>
</organism>
<evidence type="ECO:0000313" key="11">
    <source>
        <dbReference type="EMBL" id="KOF90253.1"/>
    </source>
</evidence>
<dbReference type="GO" id="GO:0005681">
    <property type="term" value="C:spliceosomal complex"/>
    <property type="evidence" value="ECO:0007669"/>
    <property type="project" value="UniProtKB-KW"/>
</dbReference>
<comment type="function">
    <text evidence="1">Component of the U5 snRNP complex that is required for spliceosome assembly and for pre-mRNA splicing.</text>
</comment>
<comment type="subunit">
    <text evidence="8">Interacts with PRPF8 (via RNase H homology domain). Component of a U5 snRNP complex that contains PRPF8.</text>
</comment>
<dbReference type="CDD" id="cd13777">
    <property type="entry name" value="Aar2_N"/>
    <property type="match status" value="1"/>
</dbReference>
<reference evidence="11" key="1">
    <citation type="submission" date="2015-07" db="EMBL/GenBank/DDBJ databases">
        <title>MeaNS - Measles Nucleotide Surveillance Program.</title>
        <authorList>
            <person name="Tran T."/>
            <person name="Druce J."/>
        </authorList>
    </citation>
    <scope>NUCLEOTIDE SEQUENCE</scope>
    <source>
        <strain evidence="11">UCB-OBI-ISO-001</strain>
        <tissue evidence="11">Gonad</tissue>
    </source>
</reference>
<gene>
    <name evidence="11" type="ORF">OCBIM_22011520mg</name>
</gene>
<evidence type="ECO:0000256" key="1">
    <source>
        <dbReference type="ARBA" id="ARBA00003708"/>
    </source>
</evidence>
<evidence type="ECO:0000256" key="3">
    <source>
        <dbReference type="ARBA" id="ARBA00016372"/>
    </source>
</evidence>
<dbReference type="FunFam" id="2.60.34.20:FF:000001">
    <property type="entry name" value="protein AAR2 homolog"/>
    <property type="match status" value="1"/>
</dbReference>
<evidence type="ECO:0000256" key="7">
    <source>
        <dbReference type="ARBA" id="ARBA00030625"/>
    </source>
</evidence>
<dbReference type="Gene3D" id="2.60.34.20">
    <property type="match status" value="1"/>
</dbReference>
<evidence type="ECO:0000259" key="9">
    <source>
        <dbReference type="Pfam" id="PF05282"/>
    </source>
</evidence>
<evidence type="ECO:0000259" key="10">
    <source>
        <dbReference type="Pfam" id="PF20981"/>
    </source>
</evidence>
<evidence type="ECO:0000256" key="5">
    <source>
        <dbReference type="ARBA" id="ARBA00022728"/>
    </source>
</evidence>
<dbReference type="Pfam" id="PF20981">
    <property type="entry name" value="AAR2_1st"/>
    <property type="match status" value="1"/>
</dbReference>
<dbReference type="Pfam" id="PF05282">
    <property type="entry name" value="AAR2"/>
    <property type="match status" value="1"/>
</dbReference>
<evidence type="ECO:0000256" key="8">
    <source>
        <dbReference type="ARBA" id="ARBA00047009"/>
    </source>
</evidence>
<dbReference type="Gene3D" id="1.25.40.550">
    <property type="entry name" value="Aar2, C-terminal domain-like"/>
    <property type="match status" value="1"/>
</dbReference>
<dbReference type="CDD" id="cd13778">
    <property type="entry name" value="Aar2_C"/>
    <property type="match status" value="1"/>
</dbReference>
<keyword evidence="6" id="KW-0508">mRNA splicing</keyword>
<protein>
    <recommendedName>
        <fullName evidence="3">Protein AAR2 homolog</fullName>
    </recommendedName>
    <alternativeName>
        <fullName evidence="7">AAR2 splicing factor homolog</fullName>
    </alternativeName>
</protein>
<feature type="domain" description="AAR2 C-terminal" evidence="9">
    <location>
        <begin position="208"/>
        <end position="360"/>
    </location>
</feature>
<dbReference type="AlphaFoldDB" id="A0A0L8HLY1"/>
<dbReference type="PANTHER" id="PTHR12689:SF4">
    <property type="entry name" value="PROTEIN AAR2 HOMOLOG"/>
    <property type="match status" value="1"/>
</dbReference>